<reference evidence="3 4" key="1">
    <citation type="journal article" date="2019" name="Gigascience">
        <title>Whole-genome sequence of the oriental lung fluke Paragonimus westermani.</title>
        <authorList>
            <person name="Oey H."/>
            <person name="Zakrzewski M."/>
            <person name="Narain K."/>
            <person name="Devi K.R."/>
            <person name="Agatsuma T."/>
            <person name="Nawaratna S."/>
            <person name="Gobert G.N."/>
            <person name="Jones M.K."/>
            <person name="Ragan M.A."/>
            <person name="McManus D.P."/>
            <person name="Krause L."/>
        </authorList>
    </citation>
    <scope>NUCLEOTIDE SEQUENCE [LARGE SCALE GENOMIC DNA]</scope>
    <source>
        <strain evidence="3 4">IND2009</strain>
    </source>
</reference>
<dbReference type="AlphaFoldDB" id="A0A5J4NKR6"/>
<keyword evidence="4" id="KW-1185">Reference proteome</keyword>
<feature type="region of interest" description="Disordered" evidence="2">
    <location>
        <begin position="746"/>
        <end position="768"/>
    </location>
</feature>
<protein>
    <submittedName>
        <fullName evidence="3">Syntaxin-binding protein 1</fullName>
    </submittedName>
</protein>
<dbReference type="Pfam" id="PF00995">
    <property type="entry name" value="Sec1"/>
    <property type="match status" value="1"/>
</dbReference>
<dbReference type="Gene3D" id="3.40.50.1910">
    <property type="match status" value="2"/>
</dbReference>
<dbReference type="SUPFAM" id="SSF56815">
    <property type="entry name" value="Sec1/munc18-like (SM) proteins"/>
    <property type="match status" value="1"/>
</dbReference>
<dbReference type="InterPro" id="IPR027482">
    <property type="entry name" value="Sec1-like_dom2"/>
</dbReference>
<name>A0A5J4NKR6_9TREM</name>
<dbReference type="Gene3D" id="3.40.50.2060">
    <property type="match status" value="1"/>
</dbReference>
<evidence type="ECO:0000313" key="3">
    <source>
        <dbReference type="EMBL" id="KAA3675939.1"/>
    </source>
</evidence>
<dbReference type="InterPro" id="IPR036045">
    <property type="entry name" value="Sec1-like_sf"/>
</dbReference>
<comment type="caution">
    <text evidence="3">The sequence shown here is derived from an EMBL/GenBank/DDBJ whole genome shotgun (WGS) entry which is preliminary data.</text>
</comment>
<proteinExistence type="inferred from homology"/>
<evidence type="ECO:0000256" key="2">
    <source>
        <dbReference type="SAM" id="MobiDB-lite"/>
    </source>
</evidence>
<feature type="region of interest" description="Disordered" evidence="2">
    <location>
        <begin position="589"/>
        <end position="647"/>
    </location>
</feature>
<dbReference type="Gene3D" id="3.90.830.10">
    <property type="entry name" value="Syntaxin Binding Protein 1, Chain A, domain 2"/>
    <property type="match status" value="1"/>
</dbReference>
<dbReference type="Proteomes" id="UP000324629">
    <property type="component" value="Unassembled WGS sequence"/>
</dbReference>
<dbReference type="InterPro" id="IPR043154">
    <property type="entry name" value="Sec-1-like_dom1"/>
</dbReference>
<feature type="compositionally biased region" description="Polar residues" evidence="2">
    <location>
        <begin position="610"/>
        <end position="636"/>
    </location>
</feature>
<evidence type="ECO:0000313" key="4">
    <source>
        <dbReference type="Proteomes" id="UP000324629"/>
    </source>
</evidence>
<dbReference type="GO" id="GO:0016192">
    <property type="term" value="P:vesicle-mediated transport"/>
    <property type="evidence" value="ECO:0007669"/>
    <property type="project" value="InterPro"/>
</dbReference>
<dbReference type="EMBL" id="QNGE01002233">
    <property type="protein sequence ID" value="KAA3675939.1"/>
    <property type="molecule type" value="Genomic_DNA"/>
</dbReference>
<dbReference type="Gene3D" id="1.25.40.60">
    <property type="match status" value="1"/>
</dbReference>
<organism evidence="3 4">
    <name type="scientific">Paragonimus westermani</name>
    <dbReference type="NCBI Taxonomy" id="34504"/>
    <lineage>
        <taxon>Eukaryota</taxon>
        <taxon>Metazoa</taxon>
        <taxon>Spiralia</taxon>
        <taxon>Lophotrochozoa</taxon>
        <taxon>Platyhelminthes</taxon>
        <taxon>Trematoda</taxon>
        <taxon>Digenea</taxon>
        <taxon>Plagiorchiida</taxon>
        <taxon>Troglotremata</taxon>
        <taxon>Troglotrematidae</taxon>
        <taxon>Paragonimus</taxon>
    </lineage>
</organism>
<dbReference type="PANTHER" id="PTHR11679">
    <property type="entry name" value="VESICLE PROTEIN SORTING-ASSOCIATED"/>
    <property type="match status" value="1"/>
</dbReference>
<sequence>MSLQTDVALAFRKHVFERLQKQGYWKILILDKRATQVINTVYRMQDLTDLGITLVESLYCVRKPFNMEAIYIMYPHRREVELLLRDFSSQTPTYSAAHVFFLLPCPRDVLDMIRVSNCFRYIKTLAQLDLDFIPVESSVYTFNSPETGQMYCLPPHMVQAKQNHIELLAEQLATVCVTLQEYPQICYRKSDMNLELARLIQLRLDAARQDNPGMGQGLHKDKSILLILDRGFDPLSPLLHELTLQAMCYDLLTIVDNAYKYGNNRKAHVTEQDFLWKDLRHLHIADVTRILPQRIREFSASKKQFMSVHSSKKSSPSDSPDAGLVSQGASNPKEAMGLRELSNLIKRLPQYQEEFASYTGAYSITEACMDIFRRGVDKLCEVEQDLVMGKTAQGEVLRDPMRTLSAVLQHDFTSVEDRLRLLMIFVLIKDGISESHLEKLLSSSDLDRSNKILFASLSLLLGAQLIQPEAHLCTSDFIYTRACSQHTLYSCLFENLQHDIQDGMGQPTGPQTRFSQLEFLQRLPPLSTVSERVQCYLPMKGKRKDRVDSNSYAVSRWTPYLMDILEEAIGGHINKSNYAFLVGKGTGDLHGLGPQPEQSTKNFRGPSARFQPSGNPSSTAGSRPNTLNNATRSNPFFNLADRTGSGRPDHCGPRLIVCIVGGVTWSEARTAYQLTEKCVNTRLAESDRHTGARGAPAVPGTGILQGGGGIGWNWEVLIGGTHMITPNAFIGDLDNMSRFFFGDTSASSQTSSDHAQPRKSSLTILSKL</sequence>
<dbReference type="PIRSF" id="PIRSF005715">
    <property type="entry name" value="VPS45_Sec1"/>
    <property type="match status" value="1"/>
</dbReference>
<feature type="region of interest" description="Disordered" evidence="2">
    <location>
        <begin position="306"/>
        <end position="330"/>
    </location>
</feature>
<gene>
    <name evidence="3" type="ORF">DEA37_0014370</name>
</gene>
<evidence type="ECO:0000256" key="1">
    <source>
        <dbReference type="ARBA" id="ARBA00009884"/>
    </source>
</evidence>
<dbReference type="InterPro" id="IPR043127">
    <property type="entry name" value="Sec-1-like_dom3a"/>
</dbReference>
<dbReference type="InterPro" id="IPR001619">
    <property type="entry name" value="Sec1-like"/>
</dbReference>
<accession>A0A5J4NKR6</accession>
<comment type="similarity">
    <text evidence="1">Belongs to the STXBP/unc-18/SEC1 family.</text>
</comment>